<dbReference type="InterPro" id="IPR049704">
    <property type="entry name" value="Aminotrans_3_PPA_site"/>
</dbReference>
<dbReference type="PANTHER" id="PTHR11986:SF113">
    <property type="entry name" value="SUCCINYLORNITHINE TRANSAMINASE"/>
    <property type="match status" value="1"/>
</dbReference>
<comment type="cofactor">
    <cofactor evidence="4">
        <name>pyridoxal 5'-phosphate</name>
        <dbReference type="ChEBI" id="CHEBI:597326"/>
    </cofactor>
    <text evidence="4">Binds 1 pyridoxal phosphate per subunit.</text>
</comment>
<dbReference type="NCBIfam" id="NF002325">
    <property type="entry name" value="PRK01278.1"/>
    <property type="match status" value="1"/>
</dbReference>
<comment type="similarity">
    <text evidence="4">Belongs to the class-III pyridoxal-phosphate-dependent aminotransferase family. ArgD subfamily.</text>
</comment>
<keyword evidence="4" id="KW-0963">Cytoplasm</keyword>
<comment type="catalytic activity">
    <reaction evidence="4">
        <text>N(2)-acetyl-L-ornithine + 2-oxoglutarate = N-acetyl-L-glutamate 5-semialdehyde + L-glutamate</text>
        <dbReference type="Rhea" id="RHEA:18049"/>
        <dbReference type="ChEBI" id="CHEBI:16810"/>
        <dbReference type="ChEBI" id="CHEBI:29123"/>
        <dbReference type="ChEBI" id="CHEBI:29985"/>
        <dbReference type="ChEBI" id="CHEBI:57805"/>
        <dbReference type="EC" id="2.6.1.11"/>
    </reaction>
</comment>
<dbReference type="SUPFAM" id="SSF53383">
    <property type="entry name" value="PLP-dependent transferases"/>
    <property type="match status" value="1"/>
</dbReference>
<dbReference type="EMBL" id="BSNF01000001">
    <property type="protein sequence ID" value="GLQ05348.1"/>
    <property type="molecule type" value="Genomic_DNA"/>
</dbReference>
<keyword evidence="4" id="KW-0028">Amino-acid biosynthesis</keyword>
<comment type="miscellaneous">
    <text evidence="4">May also have succinyldiaminopimelate aminotransferase activity, thus carrying out the corresponding step in lysine biosynthesis.</text>
</comment>
<feature type="binding site" evidence="4">
    <location>
        <position position="105"/>
    </location>
    <ligand>
        <name>pyridoxal 5'-phosphate</name>
        <dbReference type="ChEBI" id="CHEBI:597326"/>
    </ligand>
</feature>
<dbReference type="InterPro" id="IPR004636">
    <property type="entry name" value="AcOrn/SuccOrn_fam"/>
</dbReference>
<dbReference type="InterPro" id="IPR015422">
    <property type="entry name" value="PyrdxlP-dep_Trfase_small"/>
</dbReference>
<accession>A0ABQ5U0K3</accession>
<feature type="binding site" evidence="4">
    <location>
        <begin position="190"/>
        <end position="193"/>
    </location>
    <ligand>
        <name>pyridoxal 5'-phosphate</name>
        <dbReference type="ChEBI" id="CHEBI:597326"/>
    </ligand>
</feature>
<keyword evidence="3 4" id="KW-0663">Pyridoxal phosphate</keyword>
<dbReference type="InterPro" id="IPR050103">
    <property type="entry name" value="Class-III_PLP-dep_AT"/>
</dbReference>
<reference evidence="5" key="1">
    <citation type="journal article" date="2014" name="Int. J. Syst. Evol. Microbiol.">
        <title>Complete genome of a new Firmicutes species belonging to the dominant human colonic microbiota ('Ruminococcus bicirculans') reveals two chromosomes and a selective capacity to utilize plant glucans.</title>
        <authorList>
            <consortium name="NISC Comparative Sequencing Program"/>
            <person name="Wegmann U."/>
            <person name="Louis P."/>
            <person name="Goesmann A."/>
            <person name="Henrissat B."/>
            <person name="Duncan S.H."/>
            <person name="Flint H.J."/>
        </authorList>
    </citation>
    <scope>NUCLEOTIDE SEQUENCE</scope>
    <source>
        <strain evidence="5">NBRC 103408</strain>
    </source>
</reference>
<feature type="binding site" evidence="4">
    <location>
        <position position="247"/>
    </location>
    <ligand>
        <name>N(2)-acetyl-L-ornithine</name>
        <dbReference type="ChEBI" id="CHEBI:57805"/>
    </ligand>
</feature>
<dbReference type="CDD" id="cd00610">
    <property type="entry name" value="OAT_like"/>
    <property type="match status" value="1"/>
</dbReference>
<keyword evidence="2 4" id="KW-0808">Transferase</keyword>
<feature type="binding site" evidence="4">
    <location>
        <position position="108"/>
    </location>
    <ligand>
        <name>N(2)-acetyl-L-ornithine</name>
        <dbReference type="ChEBI" id="CHEBI:57805"/>
    </ligand>
</feature>
<sequence length="366" mass="39021">MGNDGRRYLDFIAGIAVTSLGHGHPRIMEALVEQASKVWHVSNVFRIPGQEELARKMVDATFADAAFFCNSGAEANEAGLKMIRKYFSSNGQPERYRVIAFDGSFHGRTLATIAAAGQDKLLDGFGPAMDGFDHIPVGDIDAVRAAITDETAGIIIEPIMGEGGIKVVDPDFLRALRALCDETGLLLMFDEIQTGMGRTGKLFAYEHLGIAPDILTSAKALGNGFPIGACLAVEKVAKCMTAGSHGSTYGGNPLAVAVAGAVVDVMTEDGFMDRAARMGGHLKQSLCGVADRYPSVIEEVRGVGLHLGLKCKTENTRLLQALRKNGVLVAPGGDNVVRLLPPLIIEEQQIAEFIEALEHACEELAE</sequence>
<evidence type="ECO:0000313" key="6">
    <source>
        <dbReference type="Proteomes" id="UP001161409"/>
    </source>
</evidence>
<protein>
    <recommendedName>
        <fullName evidence="4">Acetylornithine aminotransferase</fullName>
        <shortName evidence="4">ACOAT</shortName>
        <ecNumber evidence="4">2.6.1.11</ecNumber>
    </recommendedName>
</protein>
<dbReference type="NCBIfam" id="TIGR00707">
    <property type="entry name" value="argD"/>
    <property type="match status" value="1"/>
</dbReference>
<comment type="pathway">
    <text evidence="4">Amino-acid biosynthesis; L-arginine biosynthesis; N(2)-acetyl-L-ornithine from L-glutamate: step 4/4.</text>
</comment>
<comment type="subcellular location">
    <subcellularLocation>
        <location evidence="4">Cytoplasm</location>
    </subcellularLocation>
</comment>
<comment type="caution">
    <text evidence="5">The sequence shown here is derived from an EMBL/GenBank/DDBJ whole genome shotgun (WGS) entry which is preliminary data.</text>
</comment>
<dbReference type="HAMAP" id="MF_01107">
    <property type="entry name" value="ArgD_aminotrans_3"/>
    <property type="match status" value="1"/>
</dbReference>
<evidence type="ECO:0000313" key="5">
    <source>
        <dbReference type="EMBL" id="GLQ05348.1"/>
    </source>
</evidence>
<dbReference type="Gene3D" id="3.40.640.10">
    <property type="entry name" value="Type I PLP-dependent aspartate aminotransferase-like (Major domain)"/>
    <property type="match status" value="1"/>
</dbReference>
<dbReference type="Gene3D" id="3.90.1150.10">
    <property type="entry name" value="Aspartate Aminotransferase, domain 1"/>
    <property type="match status" value="1"/>
</dbReference>
<evidence type="ECO:0000256" key="4">
    <source>
        <dbReference type="HAMAP-Rule" id="MF_01107"/>
    </source>
</evidence>
<dbReference type="EC" id="2.6.1.11" evidence="4"/>
<keyword evidence="1 4" id="KW-0032">Aminotransferase</keyword>
<feature type="modified residue" description="N6-(pyridoxal phosphate)lysine" evidence="4">
    <location>
        <position position="219"/>
    </location>
</feature>
<proteinExistence type="inferred from homology"/>
<dbReference type="Pfam" id="PF00202">
    <property type="entry name" value="Aminotran_3"/>
    <property type="match status" value="1"/>
</dbReference>
<keyword evidence="4" id="KW-0055">Arginine biosynthesis</keyword>
<comment type="subunit">
    <text evidence="4">Homodimer.</text>
</comment>
<dbReference type="PIRSF" id="PIRSF000521">
    <property type="entry name" value="Transaminase_4ab_Lys_Orn"/>
    <property type="match status" value="1"/>
</dbReference>
<dbReference type="PANTHER" id="PTHR11986">
    <property type="entry name" value="AMINOTRANSFERASE CLASS III"/>
    <property type="match status" value="1"/>
</dbReference>
<evidence type="ECO:0000256" key="1">
    <source>
        <dbReference type="ARBA" id="ARBA00022576"/>
    </source>
</evidence>
<dbReference type="InterPro" id="IPR005814">
    <property type="entry name" value="Aminotrans_3"/>
</dbReference>
<feature type="binding site" evidence="4">
    <location>
        <begin position="72"/>
        <end position="73"/>
    </location>
    <ligand>
        <name>pyridoxal 5'-phosphate</name>
        <dbReference type="ChEBI" id="CHEBI:597326"/>
    </ligand>
</feature>
<dbReference type="PROSITE" id="PS00600">
    <property type="entry name" value="AA_TRANSFER_CLASS_3"/>
    <property type="match status" value="1"/>
</dbReference>
<evidence type="ECO:0000256" key="3">
    <source>
        <dbReference type="ARBA" id="ARBA00022898"/>
    </source>
</evidence>
<dbReference type="GO" id="GO:0008483">
    <property type="term" value="F:transaminase activity"/>
    <property type="evidence" value="ECO:0007669"/>
    <property type="project" value="UniProtKB-KW"/>
</dbReference>
<reference evidence="5" key="2">
    <citation type="submission" date="2023-01" db="EMBL/GenBank/DDBJ databases">
        <title>Draft genome sequence of Sneathiella chinensis strain NBRC 103408.</title>
        <authorList>
            <person name="Sun Q."/>
            <person name="Mori K."/>
        </authorList>
    </citation>
    <scope>NUCLEOTIDE SEQUENCE</scope>
    <source>
        <strain evidence="5">NBRC 103408</strain>
    </source>
</reference>
<dbReference type="Proteomes" id="UP001161409">
    <property type="component" value="Unassembled WGS sequence"/>
</dbReference>
<dbReference type="InterPro" id="IPR015421">
    <property type="entry name" value="PyrdxlP-dep_Trfase_major"/>
</dbReference>
<organism evidence="5 6">
    <name type="scientific">Sneathiella chinensis</name>
    <dbReference type="NCBI Taxonomy" id="349750"/>
    <lineage>
        <taxon>Bacteria</taxon>
        <taxon>Pseudomonadati</taxon>
        <taxon>Pseudomonadota</taxon>
        <taxon>Alphaproteobacteria</taxon>
        <taxon>Sneathiellales</taxon>
        <taxon>Sneathiellaceae</taxon>
        <taxon>Sneathiella</taxon>
    </lineage>
</organism>
<gene>
    <name evidence="5" type="primary">argD_1</name>
    <name evidence="4" type="synonym">argD</name>
    <name evidence="5" type="ORF">GCM10007924_05690</name>
</gene>
<keyword evidence="6" id="KW-1185">Reference proteome</keyword>
<feature type="binding site" evidence="4">
    <location>
        <position position="248"/>
    </location>
    <ligand>
        <name>pyridoxal 5'-phosphate</name>
        <dbReference type="ChEBI" id="CHEBI:597326"/>
    </ligand>
</feature>
<dbReference type="InterPro" id="IPR015424">
    <property type="entry name" value="PyrdxlP-dep_Trfase"/>
</dbReference>
<name>A0ABQ5U0K3_9PROT</name>
<evidence type="ECO:0000256" key="2">
    <source>
        <dbReference type="ARBA" id="ARBA00022679"/>
    </source>
</evidence>